<organism evidence="2 3">
    <name type="scientific">Bacillus pseudomycoides</name>
    <dbReference type="NCBI Taxonomy" id="64104"/>
    <lineage>
        <taxon>Bacteria</taxon>
        <taxon>Bacillati</taxon>
        <taxon>Bacillota</taxon>
        <taxon>Bacilli</taxon>
        <taxon>Bacillales</taxon>
        <taxon>Bacillaceae</taxon>
        <taxon>Bacillus</taxon>
        <taxon>Bacillus cereus group</taxon>
    </lineage>
</organism>
<gene>
    <name evidence="2" type="ORF">FOS08_27020</name>
</gene>
<dbReference type="AlphaFoldDB" id="A0AAJ1Z2H3"/>
<proteinExistence type="predicted"/>
<dbReference type="NCBIfam" id="TIGR04498">
    <property type="entry name" value="AbiV_defense"/>
    <property type="match status" value="1"/>
</dbReference>
<dbReference type="InterPro" id="IPR007842">
    <property type="entry name" value="HEPN_dom"/>
</dbReference>
<protein>
    <submittedName>
        <fullName evidence="2">AbiV family abortive infection protein</fullName>
    </submittedName>
</protein>
<evidence type="ECO:0000313" key="3">
    <source>
        <dbReference type="Proteomes" id="UP001248134"/>
    </source>
</evidence>
<evidence type="ECO:0000313" key="2">
    <source>
        <dbReference type="EMBL" id="MDR4329369.1"/>
    </source>
</evidence>
<dbReference type="InterPro" id="IPR030987">
    <property type="entry name" value="AbiV"/>
</dbReference>
<dbReference type="Proteomes" id="UP001248134">
    <property type="component" value="Unassembled WGS sequence"/>
</dbReference>
<comment type="caution">
    <text evidence="2">The sequence shown here is derived from an EMBL/GenBank/DDBJ whole genome shotgun (WGS) entry which is preliminary data.</text>
</comment>
<dbReference type="Pfam" id="PF18728">
    <property type="entry name" value="HEPN_AbiV"/>
    <property type="match status" value="1"/>
</dbReference>
<feature type="domain" description="HEPN" evidence="1">
    <location>
        <begin position="20"/>
        <end position="160"/>
    </location>
</feature>
<evidence type="ECO:0000259" key="1">
    <source>
        <dbReference type="PROSITE" id="PS50910"/>
    </source>
</evidence>
<sequence>MRLLTALSFGKLEEAYIFVYENAKELLEESRLLFENKRYARVYALAQIAHEELAKLPIIYQEATRSFFKEGHDWKTFYKRLRSHELKNKQNFAFYRMMLDASGQENSFFKVEKLKENLDYINQIKNMSLYADIKNNKFTKPSLEIKKHLAKEHLELVEEMFKTYSLTEFHIKGGIKKSLDSDRAKIKRELFKKSGLIK</sequence>
<reference evidence="2" key="1">
    <citation type="submission" date="2019-07" db="EMBL/GenBank/DDBJ databases">
        <title>Phylogenomic Reclassification of ATCC Bacillus Strains and Various Taxa within the Genus Bacillus.</title>
        <authorList>
            <person name="Riojas M.A."/>
            <person name="Frank A.M."/>
            <person name="Fenn S.L."/>
            <person name="King S.P."/>
            <person name="Brower S.M."/>
            <person name="Hazbon M.H."/>
        </authorList>
    </citation>
    <scope>NUCLEOTIDE SEQUENCE</scope>
    <source>
        <strain evidence="2">NR-12239</strain>
    </source>
</reference>
<accession>A0AAJ1Z2H3</accession>
<dbReference type="EMBL" id="VLYX01000061">
    <property type="protein sequence ID" value="MDR4329369.1"/>
    <property type="molecule type" value="Genomic_DNA"/>
</dbReference>
<dbReference type="PROSITE" id="PS50910">
    <property type="entry name" value="HEPN"/>
    <property type="match status" value="1"/>
</dbReference>
<name>A0AAJ1Z2H3_9BACI</name>